<accession>A0A849I4X2</accession>
<name>A0A849I4X2_9HYPH</name>
<feature type="chain" id="PRO_5032766591" evidence="2">
    <location>
        <begin position="22"/>
        <end position="71"/>
    </location>
</feature>
<evidence type="ECO:0000313" key="4">
    <source>
        <dbReference type="Proteomes" id="UP000564885"/>
    </source>
</evidence>
<keyword evidence="4" id="KW-1185">Reference proteome</keyword>
<protein>
    <submittedName>
        <fullName evidence="3">Uncharacterized protein</fullName>
    </submittedName>
</protein>
<dbReference type="AlphaFoldDB" id="A0A849I4X2"/>
<comment type="caution">
    <text evidence="3">The sequence shown here is derived from an EMBL/GenBank/DDBJ whole genome shotgun (WGS) entry which is preliminary data.</text>
</comment>
<sequence>MIMRAIAILVIATLMFAPASASDRDQDRALQRQADSLERIERVQRERARDEDRVRRNAARDARSLRRFDQR</sequence>
<feature type="signal peptide" evidence="2">
    <location>
        <begin position="1"/>
        <end position="21"/>
    </location>
</feature>
<dbReference type="Proteomes" id="UP000564885">
    <property type="component" value="Unassembled WGS sequence"/>
</dbReference>
<gene>
    <name evidence="3" type="ORF">HJG44_08430</name>
</gene>
<proteinExistence type="predicted"/>
<organism evidence="3 4">
    <name type="scientific">Enterovirga aerilata</name>
    <dbReference type="NCBI Taxonomy" id="2730920"/>
    <lineage>
        <taxon>Bacteria</taxon>
        <taxon>Pseudomonadati</taxon>
        <taxon>Pseudomonadota</taxon>
        <taxon>Alphaproteobacteria</taxon>
        <taxon>Hyphomicrobiales</taxon>
        <taxon>Methylobacteriaceae</taxon>
        <taxon>Enterovirga</taxon>
    </lineage>
</organism>
<reference evidence="3 4" key="1">
    <citation type="submission" date="2020-04" db="EMBL/GenBank/DDBJ databases">
        <title>Enterovirga sp. isolate from soil.</title>
        <authorList>
            <person name="Chea S."/>
            <person name="Kim D.-U."/>
        </authorList>
    </citation>
    <scope>NUCLEOTIDE SEQUENCE [LARGE SCALE GENOMIC DNA]</scope>
    <source>
        <strain evidence="3 4">DB1703</strain>
    </source>
</reference>
<evidence type="ECO:0000256" key="1">
    <source>
        <dbReference type="SAM" id="MobiDB-lite"/>
    </source>
</evidence>
<evidence type="ECO:0000313" key="3">
    <source>
        <dbReference type="EMBL" id="NNM72418.1"/>
    </source>
</evidence>
<evidence type="ECO:0000256" key="2">
    <source>
        <dbReference type="SAM" id="SignalP"/>
    </source>
</evidence>
<dbReference type="EMBL" id="JABEPP010000002">
    <property type="protein sequence ID" value="NNM72418.1"/>
    <property type="molecule type" value="Genomic_DNA"/>
</dbReference>
<keyword evidence="2" id="KW-0732">Signal</keyword>
<feature type="region of interest" description="Disordered" evidence="1">
    <location>
        <begin position="41"/>
        <end position="71"/>
    </location>
</feature>
<dbReference type="RefSeq" id="WP_171217891.1">
    <property type="nucleotide sequence ID" value="NZ_JABEPP010000002.1"/>
</dbReference>